<gene>
    <name evidence="2" type="ORF">PPERSA_09398</name>
</gene>
<organism evidence="2 3">
    <name type="scientific">Pseudocohnilembus persalinus</name>
    <name type="common">Ciliate</name>
    <dbReference type="NCBI Taxonomy" id="266149"/>
    <lineage>
        <taxon>Eukaryota</taxon>
        <taxon>Sar</taxon>
        <taxon>Alveolata</taxon>
        <taxon>Ciliophora</taxon>
        <taxon>Intramacronucleata</taxon>
        <taxon>Oligohymenophorea</taxon>
        <taxon>Scuticociliatia</taxon>
        <taxon>Philasterida</taxon>
        <taxon>Pseudocohnilembidae</taxon>
        <taxon>Pseudocohnilembus</taxon>
    </lineage>
</organism>
<accession>A0A0V0R5F1</accession>
<feature type="transmembrane region" description="Helical" evidence="1">
    <location>
        <begin position="47"/>
        <end position="64"/>
    </location>
</feature>
<evidence type="ECO:0000256" key="1">
    <source>
        <dbReference type="SAM" id="Phobius"/>
    </source>
</evidence>
<feature type="transmembrane region" description="Helical" evidence="1">
    <location>
        <begin position="146"/>
        <end position="163"/>
    </location>
</feature>
<dbReference type="EMBL" id="LDAU01000047">
    <property type="protein sequence ID" value="KRX09568.1"/>
    <property type="molecule type" value="Genomic_DNA"/>
</dbReference>
<keyword evidence="1" id="KW-0472">Membrane</keyword>
<keyword evidence="3" id="KW-1185">Reference proteome</keyword>
<evidence type="ECO:0000313" key="3">
    <source>
        <dbReference type="Proteomes" id="UP000054937"/>
    </source>
</evidence>
<name>A0A0V0R5F1_PSEPJ</name>
<feature type="transmembrane region" description="Helical" evidence="1">
    <location>
        <begin position="208"/>
        <end position="228"/>
    </location>
</feature>
<protein>
    <submittedName>
        <fullName evidence="2">Uncharacterized protein</fullName>
    </submittedName>
</protein>
<proteinExistence type="predicted"/>
<dbReference type="InParanoid" id="A0A0V0R5F1"/>
<evidence type="ECO:0000313" key="2">
    <source>
        <dbReference type="EMBL" id="KRX09568.1"/>
    </source>
</evidence>
<feature type="transmembrane region" description="Helical" evidence="1">
    <location>
        <begin position="234"/>
        <end position="254"/>
    </location>
</feature>
<comment type="caution">
    <text evidence="2">The sequence shown here is derived from an EMBL/GenBank/DDBJ whole genome shotgun (WGS) entry which is preliminary data.</text>
</comment>
<feature type="transmembrane region" description="Helical" evidence="1">
    <location>
        <begin position="101"/>
        <end position="120"/>
    </location>
</feature>
<reference evidence="2 3" key="1">
    <citation type="journal article" date="2015" name="Sci. Rep.">
        <title>Genome of the facultative scuticociliatosis pathogen Pseudocohnilembus persalinus provides insight into its virulence through horizontal gene transfer.</title>
        <authorList>
            <person name="Xiong J."/>
            <person name="Wang G."/>
            <person name="Cheng J."/>
            <person name="Tian M."/>
            <person name="Pan X."/>
            <person name="Warren A."/>
            <person name="Jiang C."/>
            <person name="Yuan D."/>
            <person name="Miao W."/>
        </authorList>
    </citation>
    <scope>NUCLEOTIDE SEQUENCE [LARGE SCALE GENOMIC DNA]</scope>
    <source>
        <strain evidence="2">36N120E</strain>
    </source>
</reference>
<keyword evidence="1" id="KW-1133">Transmembrane helix</keyword>
<feature type="transmembrane region" description="Helical" evidence="1">
    <location>
        <begin position="183"/>
        <end position="201"/>
    </location>
</feature>
<feature type="transmembrane region" description="Helical" evidence="1">
    <location>
        <begin position="71"/>
        <end position="89"/>
    </location>
</feature>
<keyword evidence="1" id="KW-0812">Transmembrane</keyword>
<sequence length="273" mass="31268">MKLTKSETKVFCCSVYLLGSASMSLFAYMQYGSDDIQIHSFLDSLKLIILPLILGTCSLILTLLKSHKFGRFLGIGWAIFEVFVFIVNVVELIYKAQKFEFFLFMYYIVRMSMGVTIATYEQNQYQQMKDDFAEKGGLLGEGKQKFFYFGFFQFLAIVVSVFVSDYALFVTFMSFQEFFVRQVGFYFFLVGNVTLVFSLIYNKSMGRIVGSFIQLGALILIIVLYAKVGIPGFLWLYIVIGFGSLGLAWINIYYAKKDTEGLSVTQYYNGYIV</sequence>
<dbReference type="Proteomes" id="UP000054937">
    <property type="component" value="Unassembled WGS sequence"/>
</dbReference>
<dbReference type="AlphaFoldDB" id="A0A0V0R5F1"/>